<dbReference type="PANTHER" id="PTHR30614:SF20">
    <property type="entry name" value="GLUTAMINE TRANSPORT SYSTEM PERMEASE PROTEIN GLNP"/>
    <property type="match status" value="1"/>
</dbReference>
<dbReference type="EMBL" id="FWXW01000013">
    <property type="protein sequence ID" value="SMC89029.1"/>
    <property type="molecule type" value="Genomic_DNA"/>
</dbReference>
<evidence type="ECO:0000256" key="6">
    <source>
        <dbReference type="ARBA" id="ARBA00022970"/>
    </source>
</evidence>
<evidence type="ECO:0000256" key="8">
    <source>
        <dbReference type="ARBA" id="ARBA00023136"/>
    </source>
</evidence>
<comment type="subcellular location">
    <subcellularLocation>
        <location evidence="1 9">Cell membrane</location>
        <topology evidence="1 9">Multi-pass membrane protein</topology>
    </subcellularLocation>
</comment>
<dbReference type="Proteomes" id="UP000192790">
    <property type="component" value="Unassembled WGS sequence"/>
</dbReference>
<evidence type="ECO:0000256" key="1">
    <source>
        <dbReference type="ARBA" id="ARBA00004651"/>
    </source>
</evidence>
<feature type="transmembrane region" description="Helical" evidence="9">
    <location>
        <begin position="20"/>
        <end position="50"/>
    </location>
</feature>
<protein>
    <submittedName>
        <fullName evidence="11">Putative glutamine transport system permease protein</fullName>
    </submittedName>
</protein>
<organism evidence="11 12">
    <name type="scientific">Papillibacter cinnamivorans DSM 12816</name>
    <dbReference type="NCBI Taxonomy" id="1122930"/>
    <lineage>
        <taxon>Bacteria</taxon>
        <taxon>Bacillati</taxon>
        <taxon>Bacillota</taxon>
        <taxon>Clostridia</taxon>
        <taxon>Eubacteriales</taxon>
        <taxon>Oscillospiraceae</taxon>
        <taxon>Papillibacter</taxon>
    </lineage>
</organism>
<evidence type="ECO:0000313" key="11">
    <source>
        <dbReference type="EMBL" id="SMC89029.1"/>
    </source>
</evidence>
<keyword evidence="3 9" id="KW-0813">Transport</keyword>
<dbReference type="OrthoDB" id="9787841at2"/>
<keyword evidence="7 9" id="KW-1133">Transmembrane helix</keyword>
<feature type="domain" description="ABC transmembrane type-1" evidence="10">
    <location>
        <begin position="27"/>
        <end position="215"/>
    </location>
</feature>
<dbReference type="PROSITE" id="PS50928">
    <property type="entry name" value="ABC_TM1"/>
    <property type="match status" value="1"/>
</dbReference>
<reference evidence="11 12" key="1">
    <citation type="submission" date="2017-04" db="EMBL/GenBank/DDBJ databases">
        <authorList>
            <person name="Afonso C.L."/>
            <person name="Miller P.J."/>
            <person name="Scott M.A."/>
            <person name="Spackman E."/>
            <person name="Goraichik I."/>
            <person name="Dimitrov K.M."/>
            <person name="Suarez D.L."/>
            <person name="Swayne D.E."/>
        </authorList>
    </citation>
    <scope>NUCLEOTIDE SEQUENCE [LARGE SCALE GENOMIC DNA]</scope>
    <source>
        <strain evidence="11 12">DSM 12816</strain>
    </source>
</reference>
<evidence type="ECO:0000259" key="10">
    <source>
        <dbReference type="PROSITE" id="PS50928"/>
    </source>
</evidence>
<keyword evidence="4" id="KW-1003">Cell membrane</keyword>
<dbReference type="InterPro" id="IPR010065">
    <property type="entry name" value="AA_ABC_transptr_permease_3TM"/>
</dbReference>
<feature type="transmembrane region" description="Helical" evidence="9">
    <location>
        <begin position="191"/>
        <end position="212"/>
    </location>
</feature>
<keyword evidence="5 9" id="KW-0812">Transmembrane</keyword>
<evidence type="ECO:0000256" key="9">
    <source>
        <dbReference type="RuleBase" id="RU363032"/>
    </source>
</evidence>
<name>A0A1W2CUX7_9FIRM</name>
<evidence type="ECO:0000256" key="3">
    <source>
        <dbReference type="ARBA" id="ARBA00022448"/>
    </source>
</evidence>
<evidence type="ECO:0000313" key="12">
    <source>
        <dbReference type="Proteomes" id="UP000192790"/>
    </source>
</evidence>
<feature type="transmembrane region" description="Helical" evidence="9">
    <location>
        <begin position="79"/>
        <end position="106"/>
    </location>
</feature>
<evidence type="ECO:0000256" key="5">
    <source>
        <dbReference type="ARBA" id="ARBA00022692"/>
    </source>
</evidence>
<dbReference type="AlphaFoldDB" id="A0A1W2CUX7"/>
<dbReference type="NCBIfam" id="TIGR01726">
    <property type="entry name" value="HEQRo_perm_3TM"/>
    <property type="match status" value="1"/>
</dbReference>
<dbReference type="GO" id="GO:0006865">
    <property type="term" value="P:amino acid transport"/>
    <property type="evidence" value="ECO:0007669"/>
    <property type="project" value="UniProtKB-KW"/>
</dbReference>
<dbReference type="GO" id="GO:0043190">
    <property type="term" value="C:ATP-binding cassette (ABC) transporter complex"/>
    <property type="evidence" value="ECO:0007669"/>
    <property type="project" value="InterPro"/>
</dbReference>
<keyword evidence="6" id="KW-0029">Amino-acid transport</keyword>
<dbReference type="InterPro" id="IPR000515">
    <property type="entry name" value="MetI-like"/>
</dbReference>
<dbReference type="SUPFAM" id="SSF161098">
    <property type="entry name" value="MetI-like"/>
    <property type="match status" value="1"/>
</dbReference>
<dbReference type="STRING" id="1122930.SAMN02745168_0248"/>
<gene>
    <name evidence="11" type="ORF">SAMN02745168_0248</name>
</gene>
<dbReference type="CDD" id="cd06261">
    <property type="entry name" value="TM_PBP2"/>
    <property type="match status" value="1"/>
</dbReference>
<dbReference type="InterPro" id="IPR043429">
    <property type="entry name" value="ArtM/GltK/GlnP/TcyL/YhdX-like"/>
</dbReference>
<evidence type="ECO:0000256" key="7">
    <source>
        <dbReference type="ARBA" id="ARBA00022989"/>
    </source>
</evidence>
<keyword evidence="8 9" id="KW-0472">Membrane</keyword>
<dbReference type="InterPro" id="IPR035906">
    <property type="entry name" value="MetI-like_sf"/>
</dbReference>
<dbReference type="GO" id="GO:0022857">
    <property type="term" value="F:transmembrane transporter activity"/>
    <property type="evidence" value="ECO:0007669"/>
    <property type="project" value="InterPro"/>
</dbReference>
<keyword evidence="12" id="KW-1185">Reference proteome</keyword>
<proteinExistence type="inferred from homology"/>
<accession>A0A1W2CUX7</accession>
<dbReference type="PANTHER" id="PTHR30614">
    <property type="entry name" value="MEMBRANE COMPONENT OF AMINO ACID ABC TRANSPORTER"/>
    <property type="match status" value="1"/>
</dbReference>
<dbReference type="Pfam" id="PF00528">
    <property type="entry name" value="BPD_transp_1"/>
    <property type="match status" value="1"/>
</dbReference>
<sequence length="238" mass="25798">MFLNSGPFALFKWEALFSDWHIFAAGFGYTLLISLCALILSLAIGVLVGIASTTQSRLLRAIARVYVEFFQNTPLLIQIFFLFNGLPFLGIVLNITTIGIIGVGMYHGAYIGEVVRSGIGSIAKGQLEAALSQGFSYWQSMRYIVIPQATRIILPPLTMQAVNLIKNTSVVAIISGADIMFTAKSWSSGNIYYGPAYVVAGLLYFILCFPLATLAKRMEDKTQGGPAEGNPNAVPEKA</sequence>
<evidence type="ECO:0000256" key="2">
    <source>
        <dbReference type="ARBA" id="ARBA00010072"/>
    </source>
</evidence>
<dbReference type="RefSeq" id="WP_084235668.1">
    <property type="nucleotide sequence ID" value="NZ_FWXW01000013.1"/>
</dbReference>
<evidence type="ECO:0000256" key="4">
    <source>
        <dbReference type="ARBA" id="ARBA00022475"/>
    </source>
</evidence>
<dbReference type="Gene3D" id="1.10.3720.10">
    <property type="entry name" value="MetI-like"/>
    <property type="match status" value="1"/>
</dbReference>
<comment type="similarity">
    <text evidence="2">Belongs to the binding-protein-dependent transport system permease family. HisMQ subfamily.</text>
</comment>